<name>A0ABR4L933_9EURO</name>
<keyword evidence="3" id="KW-1185">Reference proteome</keyword>
<evidence type="ECO:0000313" key="2">
    <source>
        <dbReference type="EMBL" id="KAL2861036.1"/>
    </source>
</evidence>
<evidence type="ECO:0000259" key="1">
    <source>
        <dbReference type="Pfam" id="PF24864"/>
    </source>
</evidence>
<protein>
    <recommendedName>
        <fullName evidence="1">DUF7730 domain-containing protein</fullName>
    </recommendedName>
</protein>
<evidence type="ECO:0000313" key="3">
    <source>
        <dbReference type="Proteomes" id="UP001610432"/>
    </source>
</evidence>
<feature type="domain" description="DUF7730" evidence="1">
    <location>
        <begin position="48"/>
        <end position="305"/>
    </location>
</feature>
<organism evidence="2 3">
    <name type="scientific">Aspergillus lucknowensis</name>
    <dbReference type="NCBI Taxonomy" id="176173"/>
    <lineage>
        <taxon>Eukaryota</taxon>
        <taxon>Fungi</taxon>
        <taxon>Dikarya</taxon>
        <taxon>Ascomycota</taxon>
        <taxon>Pezizomycotina</taxon>
        <taxon>Eurotiomycetes</taxon>
        <taxon>Eurotiomycetidae</taxon>
        <taxon>Eurotiales</taxon>
        <taxon>Aspergillaceae</taxon>
        <taxon>Aspergillus</taxon>
        <taxon>Aspergillus subgen. Nidulantes</taxon>
    </lineage>
</organism>
<dbReference type="GeneID" id="98149057"/>
<sequence>MKSIKKWTRKIIRRKATVDGPSQALDPLPFLNTPALPQSTGACQLSYQENYGLFGRLPLEIRQEILEFAFGKRTLHVDLRYGPPYPTQGAQGQTENRLTQRCTWRWFSCVCHRATEPPDIHSLGAVARPPCDDKCVPTRIHASGYTEPPTANTGIGVMGWLLACHMSYQDGMQILFTTNTFHFSGLDLHQHLPRLIPPQRLADIPSLELIWDLTRPRHIHSRRKDHLLDFLWERYMVTYARRRPSSPLDSPLDELCRVVVPETFPRLRHLYISLQDHIAPPLPRIFEDPVAEVEWVILRPIEEMVRALGVGREVHVAIQLGGWEVLRRRHLKLNKGDLNVESRGGLGLRFWKTLDGATRQQMGLGYWLCAGWNDVHALGGALFYDDADLWGEGGS</sequence>
<dbReference type="InterPro" id="IPR056632">
    <property type="entry name" value="DUF7730"/>
</dbReference>
<dbReference type="Proteomes" id="UP001610432">
    <property type="component" value="Unassembled WGS sequence"/>
</dbReference>
<dbReference type="EMBL" id="JBFXLQ010000076">
    <property type="protein sequence ID" value="KAL2861036.1"/>
    <property type="molecule type" value="Genomic_DNA"/>
</dbReference>
<dbReference type="PANTHER" id="PTHR38790">
    <property type="entry name" value="2EXR DOMAIN-CONTAINING PROTEIN-RELATED"/>
    <property type="match status" value="1"/>
</dbReference>
<reference evidence="2 3" key="1">
    <citation type="submission" date="2024-07" db="EMBL/GenBank/DDBJ databases">
        <title>Section-level genome sequencing and comparative genomics of Aspergillus sections Usti and Cavernicolus.</title>
        <authorList>
            <consortium name="Lawrence Berkeley National Laboratory"/>
            <person name="Nybo J.L."/>
            <person name="Vesth T.C."/>
            <person name="Theobald S."/>
            <person name="Frisvad J.C."/>
            <person name="Larsen T.O."/>
            <person name="Kjaerboelling I."/>
            <person name="Rothschild-Mancinelli K."/>
            <person name="Lyhne E.K."/>
            <person name="Kogle M.E."/>
            <person name="Barry K."/>
            <person name="Clum A."/>
            <person name="Na H."/>
            <person name="Ledsgaard L."/>
            <person name="Lin J."/>
            <person name="Lipzen A."/>
            <person name="Kuo A."/>
            <person name="Riley R."/>
            <person name="Mondo S."/>
            <person name="Labutti K."/>
            <person name="Haridas S."/>
            <person name="Pangalinan J."/>
            <person name="Salamov A.A."/>
            <person name="Simmons B.A."/>
            <person name="Magnuson J.K."/>
            <person name="Chen J."/>
            <person name="Drula E."/>
            <person name="Henrissat B."/>
            <person name="Wiebenga A."/>
            <person name="Lubbers R.J."/>
            <person name="Gomes A.C."/>
            <person name="Macurrencykelacurrency M.R."/>
            <person name="Stajich J."/>
            <person name="Grigoriev I.V."/>
            <person name="Mortensen U.H."/>
            <person name="De Vries R.P."/>
            <person name="Baker S.E."/>
            <person name="Andersen M.R."/>
        </authorList>
    </citation>
    <scope>NUCLEOTIDE SEQUENCE [LARGE SCALE GENOMIC DNA]</scope>
    <source>
        <strain evidence="2 3">CBS 449.75</strain>
    </source>
</reference>
<dbReference type="RefSeq" id="XP_070880930.1">
    <property type="nucleotide sequence ID" value="XM_071033985.1"/>
</dbReference>
<comment type="caution">
    <text evidence="2">The sequence shown here is derived from an EMBL/GenBank/DDBJ whole genome shotgun (WGS) entry which is preliminary data.</text>
</comment>
<gene>
    <name evidence="2" type="ORF">BJX67DRAFT_386059</name>
</gene>
<proteinExistence type="predicted"/>
<dbReference type="PANTHER" id="PTHR38790:SF9">
    <property type="entry name" value="F-BOX DOMAIN-CONTAINING PROTEIN"/>
    <property type="match status" value="1"/>
</dbReference>
<accession>A0ABR4L933</accession>
<dbReference type="Pfam" id="PF24864">
    <property type="entry name" value="DUF7730"/>
    <property type="match status" value="1"/>
</dbReference>